<evidence type="ECO:0000313" key="10">
    <source>
        <dbReference type="Proteomes" id="UP000327044"/>
    </source>
</evidence>
<name>A0A5N4B0F9_PHOPY</name>
<dbReference type="AlphaFoldDB" id="A0A5N4B0F9"/>
<comment type="subcellular location">
    <subcellularLocation>
        <location evidence="2">Nucleus</location>
    </subcellularLocation>
</comment>
<evidence type="ECO:0000256" key="4">
    <source>
        <dbReference type="ARBA" id="ARBA00022722"/>
    </source>
</evidence>
<dbReference type="PANTHER" id="PTHR22930">
    <property type="match status" value="1"/>
</dbReference>
<evidence type="ECO:0000256" key="3">
    <source>
        <dbReference type="ARBA" id="ARBA00006958"/>
    </source>
</evidence>
<dbReference type="InParanoid" id="A0A5N4B0F9"/>
<keyword evidence="7" id="KW-0539">Nucleus</keyword>
<proteinExistence type="inferred from homology"/>
<evidence type="ECO:0000256" key="7">
    <source>
        <dbReference type="ARBA" id="ARBA00023242"/>
    </source>
</evidence>
<gene>
    <name evidence="9" type="ORF">PPYR_00061</name>
</gene>
<dbReference type="Pfam" id="PF13359">
    <property type="entry name" value="DDE_Tnp_4"/>
    <property type="match status" value="1"/>
</dbReference>
<evidence type="ECO:0000313" key="9">
    <source>
        <dbReference type="EMBL" id="KAB0803091.1"/>
    </source>
</evidence>
<reference evidence="9 10" key="1">
    <citation type="journal article" date="2018" name="Elife">
        <title>Firefly genomes illuminate parallel origins of bioluminescence in beetles.</title>
        <authorList>
            <person name="Fallon T.R."/>
            <person name="Lower S.E."/>
            <person name="Chang C.H."/>
            <person name="Bessho-Uehara M."/>
            <person name="Martin G.J."/>
            <person name="Bewick A.J."/>
            <person name="Behringer M."/>
            <person name="Debat H.J."/>
            <person name="Wong I."/>
            <person name="Day J.C."/>
            <person name="Suvorov A."/>
            <person name="Silva C.J."/>
            <person name="Stanger-Hall K.F."/>
            <person name="Hall D.W."/>
            <person name="Schmitz R.J."/>
            <person name="Nelson D.R."/>
            <person name="Lewis S.M."/>
            <person name="Shigenobu S."/>
            <person name="Bybee S.M."/>
            <person name="Larracuente A.M."/>
            <person name="Oba Y."/>
            <person name="Weng J.K."/>
        </authorList>
    </citation>
    <scope>NUCLEOTIDE SEQUENCE [LARGE SCALE GENOMIC DNA]</scope>
    <source>
        <strain evidence="9">1611_PpyrPB1</strain>
        <tissue evidence="9">Whole body</tissue>
    </source>
</reference>
<evidence type="ECO:0000256" key="6">
    <source>
        <dbReference type="ARBA" id="ARBA00022801"/>
    </source>
</evidence>
<dbReference type="Proteomes" id="UP000327044">
    <property type="component" value="Unassembled WGS sequence"/>
</dbReference>
<evidence type="ECO:0000256" key="5">
    <source>
        <dbReference type="ARBA" id="ARBA00022723"/>
    </source>
</evidence>
<comment type="similarity">
    <text evidence="3">Belongs to the HARBI1 family.</text>
</comment>
<protein>
    <recommendedName>
        <fullName evidence="8">DDE Tnp4 domain-containing protein</fullName>
    </recommendedName>
</protein>
<dbReference type="PANTHER" id="PTHR22930:SF269">
    <property type="entry name" value="NUCLEASE HARBI1-LIKE PROTEIN"/>
    <property type="match status" value="1"/>
</dbReference>
<dbReference type="GO" id="GO:0005634">
    <property type="term" value="C:nucleus"/>
    <property type="evidence" value="ECO:0007669"/>
    <property type="project" value="UniProtKB-SubCell"/>
</dbReference>
<dbReference type="GO" id="GO:0016787">
    <property type="term" value="F:hydrolase activity"/>
    <property type="evidence" value="ECO:0007669"/>
    <property type="project" value="UniProtKB-KW"/>
</dbReference>
<dbReference type="GO" id="GO:0004518">
    <property type="term" value="F:nuclease activity"/>
    <property type="evidence" value="ECO:0007669"/>
    <property type="project" value="UniProtKB-KW"/>
</dbReference>
<keyword evidence="10" id="KW-1185">Reference proteome</keyword>
<dbReference type="EMBL" id="VVIM01000001">
    <property type="protein sequence ID" value="KAB0803091.1"/>
    <property type="molecule type" value="Genomic_DNA"/>
</dbReference>
<feature type="domain" description="DDE Tnp4" evidence="8">
    <location>
        <begin position="29"/>
        <end position="195"/>
    </location>
</feature>
<dbReference type="InterPro" id="IPR045249">
    <property type="entry name" value="HARBI1-like"/>
</dbReference>
<comment type="caution">
    <text evidence="9">The sequence shown here is derived from an EMBL/GenBank/DDBJ whole genome shotgun (WGS) entry which is preliminary data.</text>
</comment>
<sequence>MPKPTEELWKTSSARFNQQWNFPNCVAAIDGKHINIQCPFNAGSTYYNYKGSHSIVLMALVDADYKFIAINVGSYGRNSDGGIFEKSDIGKMLDQRTLNVPADSPLEPNGSPQPHVIVGDEAFPLKKYLLRPYSKSHLQENEAHKIYNYRLSRARRVVENAFGILVARWRVFRRHLEVQPELVDKIVLACCCLHNMLCADA</sequence>
<dbReference type="InterPro" id="IPR027806">
    <property type="entry name" value="HARBI1_dom"/>
</dbReference>
<organism evidence="9 10">
    <name type="scientific">Photinus pyralis</name>
    <name type="common">Common eastern firefly</name>
    <name type="synonym">Lampyris pyralis</name>
    <dbReference type="NCBI Taxonomy" id="7054"/>
    <lineage>
        <taxon>Eukaryota</taxon>
        <taxon>Metazoa</taxon>
        <taxon>Ecdysozoa</taxon>
        <taxon>Arthropoda</taxon>
        <taxon>Hexapoda</taxon>
        <taxon>Insecta</taxon>
        <taxon>Pterygota</taxon>
        <taxon>Neoptera</taxon>
        <taxon>Endopterygota</taxon>
        <taxon>Coleoptera</taxon>
        <taxon>Polyphaga</taxon>
        <taxon>Elateriformia</taxon>
        <taxon>Elateroidea</taxon>
        <taxon>Lampyridae</taxon>
        <taxon>Lampyrinae</taxon>
        <taxon>Photinus</taxon>
    </lineage>
</organism>
<accession>A0A5N4B0F9</accession>
<dbReference type="GO" id="GO:0046872">
    <property type="term" value="F:metal ion binding"/>
    <property type="evidence" value="ECO:0007669"/>
    <property type="project" value="UniProtKB-KW"/>
</dbReference>
<evidence type="ECO:0000256" key="2">
    <source>
        <dbReference type="ARBA" id="ARBA00004123"/>
    </source>
</evidence>
<keyword evidence="6" id="KW-0378">Hydrolase</keyword>
<comment type="cofactor">
    <cofactor evidence="1">
        <name>a divalent metal cation</name>
        <dbReference type="ChEBI" id="CHEBI:60240"/>
    </cofactor>
</comment>
<evidence type="ECO:0000256" key="1">
    <source>
        <dbReference type="ARBA" id="ARBA00001968"/>
    </source>
</evidence>
<evidence type="ECO:0000259" key="8">
    <source>
        <dbReference type="Pfam" id="PF13359"/>
    </source>
</evidence>
<keyword evidence="5" id="KW-0479">Metal-binding</keyword>
<keyword evidence="4" id="KW-0540">Nuclease</keyword>